<gene>
    <name evidence="2" type="ORF">NIES267_38290</name>
</gene>
<dbReference type="SMART" id="SM00912">
    <property type="entry name" value="Haemagg_act"/>
    <property type="match status" value="1"/>
</dbReference>
<accession>A0A1Z4LSW0</accession>
<dbReference type="InterPro" id="IPR011050">
    <property type="entry name" value="Pectin_lyase_fold/virulence"/>
</dbReference>
<evidence type="ECO:0000313" key="2">
    <source>
        <dbReference type="EMBL" id="BAY84333.1"/>
    </source>
</evidence>
<dbReference type="OrthoDB" id="218680at2"/>
<proteinExistence type="predicted"/>
<feature type="domain" description="Filamentous haemagglutinin FhaB/tRNA nuclease CdiA-like TPS" evidence="1">
    <location>
        <begin position="24"/>
        <end position="138"/>
    </location>
</feature>
<protein>
    <submittedName>
        <fullName evidence="2">Filamentous hemagglutinin outer membrane protein</fullName>
    </submittedName>
</protein>
<sequence>MRICISFILLLFTFPILSVKAQLIPDNTLGKENSRVNSSVERDLIEGGAIRNNNLFHSFKEFNINPNQKVYFSNPDNITNILTRVTGSNASKIFGTLGVSGNANLFLINPKGIIFGKDAFLDITGSFTATTAESIFIDNYEFSAVNPNQTPLLKINLTPGLQYGKINPQSEIENRGILKVGEGKNLTLLGGRVFHQDTGSLIAPGGKVEISGDDINLKGTVDTRGLNGEIGILLIDPKDILIQENSNLSGDDISRNLAVNNVVLQANNDITVDDDITGIGTNNLTLEAGRSVNIAENRNIFLNGGSFNAKINDENALPSERDAGIAEFRMNTQSSIITNGGDVNIVSGSFGNTSQINTLSTAILSSQINGTSGNINLSAIGDIKTGRLISGILNPDGDSSLNAGDININSTNGDILTTDFILANSLIKGGNINIKAANNINLTAQQAIETGNIASIGGAVAGNITFDSSNAILSQNVRTLNGILGDGIGNDIDVNTKSLTIENGSIIALTFGESNGGNLLIDAVEEMILRQSSVATNADEGSSGNAGNLTINTKRLTVERIPGLPSPFAVGIGTRTDNNTTGNGGDLTINASSSVEIIGDRPGSFSPQPNQIVNSLLGGDDRTGITTSAEGSGISGSLRIDTPRLIVRDNAAITTVPFSGKGGDININASEILLQGLSGIGTGNLGEGAGDLRINTRLFTLTNGAVVGTSTLNNIGNAGNFILSVEQLNVRNGSLVKTETVGNGNGGNLIIKDASFIEVVGFSFDGSVKSAISASSFSTGNSGNLNIITDKLIVRDGGEITTATDINGIGGNIDINTRNLEINNGRINASTTTPQNGGDININASESIEVIGGGFEKLQQNIIIPAFDGNPNSITLNNFDNGIVTASQGEGNSGNIFRHLRNINKIW</sequence>
<dbReference type="Pfam" id="PF05860">
    <property type="entry name" value="TPS"/>
    <property type="match status" value="1"/>
</dbReference>
<evidence type="ECO:0000313" key="3">
    <source>
        <dbReference type="Proteomes" id="UP000218418"/>
    </source>
</evidence>
<dbReference type="NCBIfam" id="TIGR01901">
    <property type="entry name" value="adhes_NPXG"/>
    <property type="match status" value="1"/>
</dbReference>
<dbReference type="SUPFAM" id="SSF51126">
    <property type="entry name" value="Pectin lyase-like"/>
    <property type="match status" value="2"/>
</dbReference>
<dbReference type="Proteomes" id="UP000218418">
    <property type="component" value="Chromosome"/>
</dbReference>
<dbReference type="AlphaFoldDB" id="A0A1Z4LSW0"/>
<dbReference type="InterPro" id="IPR012334">
    <property type="entry name" value="Pectin_lyas_fold"/>
</dbReference>
<evidence type="ECO:0000259" key="1">
    <source>
        <dbReference type="SMART" id="SM00912"/>
    </source>
</evidence>
<name>A0A1Z4LSW0_9CYAN</name>
<organism evidence="2 3">
    <name type="scientific">Calothrix parasitica NIES-267</name>
    <dbReference type="NCBI Taxonomy" id="1973488"/>
    <lineage>
        <taxon>Bacteria</taxon>
        <taxon>Bacillati</taxon>
        <taxon>Cyanobacteriota</taxon>
        <taxon>Cyanophyceae</taxon>
        <taxon>Nostocales</taxon>
        <taxon>Calotrichaceae</taxon>
        <taxon>Calothrix</taxon>
    </lineage>
</organism>
<reference evidence="2 3" key="1">
    <citation type="submission" date="2017-06" db="EMBL/GenBank/DDBJ databases">
        <title>Genome sequencing of cyanobaciteial culture collection at National Institute for Environmental Studies (NIES).</title>
        <authorList>
            <person name="Hirose Y."/>
            <person name="Shimura Y."/>
            <person name="Fujisawa T."/>
            <person name="Nakamura Y."/>
            <person name="Kawachi M."/>
        </authorList>
    </citation>
    <scope>NUCLEOTIDE SEQUENCE [LARGE SCALE GENOMIC DNA]</scope>
    <source>
        <strain evidence="2 3">NIES-267</strain>
    </source>
</reference>
<keyword evidence="3" id="KW-1185">Reference proteome</keyword>
<dbReference type="InterPro" id="IPR008638">
    <property type="entry name" value="FhaB/CdiA-like_TPS"/>
</dbReference>
<dbReference type="EMBL" id="AP018227">
    <property type="protein sequence ID" value="BAY84333.1"/>
    <property type="molecule type" value="Genomic_DNA"/>
</dbReference>
<dbReference type="Gene3D" id="2.160.20.10">
    <property type="entry name" value="Single-stranded right-handed beta-helix, Pectin lyase-like"/>
    <property type="match status" value="1"/>
</dbReference>